<protein>
    <submittedName>
        <fullName evidence="1">Uncharacterized protein</fullName>
    </submittedName>
</protein>
<keyword evidence="2" id="KW-1185">Reference proteome</keyword>
<reference evidence="1 2" key="1">
    <citation type="submission" date="2017-09" db="EMBL/GenBank/DDBJ databases">
        <authorList>
            <person name="Ehlers B."/>
            <person name="Leendertz F.H."/>
        </authorList>
    </citation>
    <scope>NUCLEOTIDE SEQUENCE [LARGE SCALE GENOMIC DNA]</scope>
</reference>
<name>A0A2H4P7V5_9CAUD</name>
<gene>
    <name evidence="1" type="ORF">CNR37_00042</name>
</gene>
<evidence type="ECO:0000313" key="1">
    <source>
        <dbReference type="EMBL" id="ATW58249.1"/>
    </source>
</evidence>
<dbReference type="EMBL" id="MG018930">
    <property type="protein sequence ID" value="ATW58249.1"/>
    <property type="molecule type" value="Genomic_DNA"/>
</dbReference>
<proteinExistence type="predicted"/>
<dbReference type="Proteomes" id="UP000241096">
    <property type="component" value="Segment"/>
</dbReference>
<accession>A0A2H4P7V5</accession>
<organism evidence="1 2">
    <name type="scientific">Pseudomonas phage ventosus</name>
    <dbReference type="NCBI Taxonomy" id="2048980"/>
    <lineage>
        <taxon>Viruses</taxon>
        <taxon>Duplodnaviria</taxon>
        <taxon>Heunggongvirae</taxon>
        <taxon>Uroviricota</taxon>
        <taxon>Caudoviricetes</taxon>
        <taxon>Vandenendeviridae</taxon>
        <taxon>Gorskivirinae</taxon>
        <taxon>Ventosusvirus</taxon>
        <taxon>Ventosusvirus ventosus</taxon>
    </lineage>
</organism>
<evidence type="ECO:0000313" key="2">
    <source>
        <dbReference type="Proteomes" id="UP000241096"/>
    </source>
</evidence>
<sequence>MVSPRTEILEDMIPKLQGIKEVMEKELHYDWSVTDELQNIIDALEHDLGEQEERDSE</sequence>